<keyword evidence="2" id="KW-1185">Reference proteome</keyword>
<name>A0A4P6WMY7_9ENTR</name>
<evidence type="ECO:0000313" key="2">
    <source>
        <dbReference type="Proteomes" id="UP000293850"/>
    </source>
</evidence>
<dbReference type="KEGG" id="cars:E1B03_07660"/>
<accession>A0A4P6WMY7</accession>
<reference evidence="1 2" key="1">
    <citation type="submission" date="2019-03" db="EMBL/GenBank/DDBJ databases">
        <title>Complete genome sequence of an arsenate-respiring bacteria, Citrobacter sp. LY-1.</title>
        <authorList>
            <person name="Wang H."/>
            <person name="Liu Y."/>
            <person name="Li Q."/>
            <person name="Huang J."/>
        </authorList>
    </citation>
    <scope>NUCLEOTIDE SEQUENCE [LARGE SCALE GENOMIC DNA]</scope>
    <source>
        <strain evidence="1 2">LY-1</strain>
    </source>
</reference>
<proteinExistence type="predicted"/>
<dbReference type="InterPro" id="IPR049596">
    <property type="entry name" value="YlcG-like"/>
</dbReference>
<gene>
    <name evidence="1" type="ORF">E1B03_07660</name>
</gene>
<dbReference type="Proteomes" id="UP000293850">
    <property type="component" value="Chromosome"/>
</dbReference>
<dbReference type="RefSeq" id="WP_003833635.1">
    <property type="nucleotide sequence ID" value="NZ_CP037864.1"/>
</dbReference>
<protein>
    <submittedName>
        <fullName evidence="1">YlcG family protein</fullName>
    </submittedName>
</protein>
<evidence type="ECO:0000313" key="1">
    <source>
        <dbReference type="EMBL" id="QBM22321.1"/>
    </source>
</evidence>
<dbReference type="EMBL" id="CP037864">
    <property type="protein sequence ID" value="QBM22321.1"/>
    <property type="molecule type" value="Genomic_DNA"/>
</dbReference>
<organism evidence="1 2">
    <name type="scientific">Citrobacter arsenatis</name>
    <dbReference type="NCBI Taxonomy" id="2546350"/>
    <lineage>
        <taxon>Bacteria</taxon>
        <taxon>Pseudomonadati</taxon>
        <taxon>Pseudomonadota</taxon>
        <taxon>Gammaproteobacteria</taxon>
        <taxon>Enterobacterales</taxon>
        <taxon>Enterobacteriaceae</taxon>
        <taxon>Citrobacter</taxon>
    </lineage>
</organism>
<dbReference type="AlphaFoldDB" id="A0A4P6WMY7"/>
<sequence length="48" mass="5884">MTFESYFADHLRLRWTRLRIYRHPGSFATDYRILRNYISRYKPSGAEA</sequence>
<dbReference type="NCBIfam" id="NF033498">
    <property type="entry name" value="YlcG_phage_expr"/>
    <property type="match status" value="1"/>
</dbReference>